<evidence type="ECO:0000256" key="7">
    <source>
        <dbReference type="ARBA" id="ARBA00047899"/>
    </source>
</evidence>
<accession>A0AAE0HQJ1</accession>
<sequence length="368" mass="41077">MALAGILSSGINRLKPIIGRAPKQIQLCRPFSEESVSRYCDGGYHPVQIGDLFSDGNYEIVNKLGYGVYSTVWLACNTQTKRHVALKVLTADSYGRQKDTFEPDILGHIKSQTPASPHRGSGHVLGLSDKFVHHGPHGNHLCLVFKAMGPDMSKYRQLFPKQRIPIPLMKEISRQLLLAVSYLHDVCHVIHTDIKPQNILVETLAINTMFEQAPSEVFLPEDTPQAPAGDFYMESTQVFSAEEDISRPTDLSVRLADFGTSSWFDRHLTEWIQPQMLRAPEVILGADWDHKVDIWNLGLVLWELAEGQLLFDGSWTPTAAYSADAHLAQMTAILGEMPNSLLARSKRGSQYFNSEGMVSFTITGNEKD</sequence>
<reference evidence="12" key="1">
    <citation type="journal article" date="2023" name="Mol. Phylogenet. Evol.">
        <title>Genome-scale phylogeny and comparative genomics of the fungal order Sordariales.</title>
        <authorList>
            <person name="Hensen N."/>
            <person name="Bonometti L."/>
            <person name="Westerberg I."/>
            <person name="Brannstrom I.O."/>
            <person name="Guillou S."/>
            <person name="Cros-Aarteil S."/>
            <person name="Calhoun S."/>
            <person name="Haridas S."/>
            <person name="Kuo A."/>
            <person name="Mondo S."/>
            <person name="Pangilinan J."/>
            <person name="Riley R."/>
            <person name="LaButti K."/>
            <person name="Andreopoulos B."/>
            <person name="Lipzen A."/>
            <person name="Chen C."/>
            <person name="Yan M."/>
            <person name="Daum C."/>
            <person name="Ng V."/>
            <person name="Clum A."/>
            <person name="Steindorff A."/>
            <person name="Ohm R.A."/>
            <person name="Martin F."/>
            <person name="Silar P."/>
            <person name="Natvig D.O."/>
            <person name="Lalanne C."/>
            <person name="Gautier V."/>
            <person name="Ament-Velasquez S.L."/>
            <person name="Kruys A."/>
            <person name="Hutchinson M.I."/>
            <person name="Powell A.J."/>
            <person name="Barry K."/>
            <person name="Miller A.N."/>
            <person name="Grigoriev I.V."/>
            <person name="Debuchy R."/>
            <person name="Gladieux P."/>
            <person name="Hiltunen Thoren M."/>
            <person name="Johannesson H."/>
        </authorList>
    </citation>
    <scope>NUCLEOTIDE SEQUENCE</scope>
    <source>
        <strain evidence="12">CBS 168.71</strain>
    </source>
</reference>
<evidence type="ECO:0000256" key="2">
    <source>
        <dbReference type="ARBA" id="ARBA00022527"/>
    </source>
</evidence>
<dbReference type="PANTHER" id="PTHR47634">
    <property type="entry name" value="PROTEIN KINASE DOMAIN-CONTAINING PROTEIN-RELATED"/>
    <property type="match status" value="1"/>
</dbReference>
<evidence type="ECO:0000259" key="11">
    <source>
        <dbReference type="PROSITE" id="PS50011"/>
    </source>
</evidence>
<feature type="domain" description="Protein kinase" evidence="11">
    <location>
        <begin position="58"/>
        <end position="368"/>
    </location>
</feature>
<name>A0AAE0HQJ1_9PEZI</name>
<dbReference type="InterPro" id="IPR017441">
    <property type="entry name" value="Protein_kinase_ATP_BS"/>
</dbReference>
<dbReference type="SUPFAM" id="SSF56112">
    <property type="entry name" value="Protein kinase-like (PK-like)"/>
    <property type="match status" value="1"/>
</dbReference>
<comment type="caution">
    <text evidence="12">The sequence shown here is derived from an EMBL/GenBank/DDBJ whole genome shotgun (WGS) entry which is preliminary data.</text>
</comment>
<dbReference type="Gene3D" id="3.30.200.20">
    <property type="entry name" value="Phosphorylase Kinase, domain 1"/>
    <property type="match status" value="1"/>
</dbReference>
<comment type="catalytic activity">
    <reaction evidence="7">
        <text>L-threonyl-[protein] + ATP = O-phospho-L-threonyl-[protein] + ADP + H(+)</text>
        <dbReference type="Rhea" id="RHEA:46608"/>
        <dbReference type="Rhea" id="RHEA-COMP:11060"/>
        <dbReference type="Rhea" id="RHEA-COMP:11605"/>
        <dbReference type="ChEBI" id="CHEBI:15378"/>
        <dbReference type="ChEBI" id="CHEBI:30013"/>
        <dbReference type="ChEBI" id="CHEBI:30616"/>
        <dbReference type="ChEBI" id="CHEBI:61977"/>
        <dbReference type="ChEBI" id="CHEBI:456216"/>
        <dbReference type="EC" id="2.7.11.1"/>
    </reaction>
</comment>
<dbReference type="RefSeq" id="XP_062664081.1">
    <property type="nucleotide sequence ID" value="XM_062802788.1"/>
</dbReference>
<evidence type="ECO:0000256" key="1">
    <source>
        <dbReference type="ARBA" id="ARBA00012513"/>
    </source>
</evidence>
<dbReference type="SMART" id="SM00220">
    <property type="entry name" value="S_TKc"/>
    <property type="match status" value="1"/>
</dbReference>
<organism evidence="12 13">
    <name type="scientific">Chaetomium fimeti</name>
    <dbReference type="NCBI Taxonomy" id="1854472"/>
    <lineage>
        <taxon>Eukaryota</taxon>
        <taxon>Fungi</taxon>
        <taxon>Dikarya</taxon>
        <taxon>Ascomycota</taxon>
        <taxon>Pezizomycotina</taxon>
        <taxon>Sordariomycetes</taxon>
        <taxon>Sordariomycetidae</taxon>
        <taxon>Sordariales</taxon>
        <taxon>Chaetomiaceae</taxon>
        <taxon>Chaetomium</taxon>
    </lineage>
</organism>
<proteinExistence type="inferred from homology"/>
<dbReference type="InterPro" id="IPR008271">
    <property type="entry name" value="Ser/Thr_kinase_AS"/>
</dbReference>
<dbReference type="EMBL" id="JAUEPN010000001">
    <property type="protein sequence ID" value="KAK3300567.1"/>
    <property type="molecule type" value="Genomic_DNA"/>
</dbReference>
<dbReference type="AlphaFoldDB" id="A0AAE0HQJ1"/>
<evidence type="ECO:0000256" key="10">
    <source>
        <dbReference type="RuleBase" id="RU000304"/>
    </source>
</evidence>
<dbReference type="Proteomes" id="UP001278766">
    <property type="component" value="Unassembled WGS sequence"/>
</dbReference>
<keyword evidence="3" id="KW-0808">Transferase</keyword>
<dbReference type="GO" id="GO:0005524">
    <property type="term" value="F:ATP binding"/>
    <property type="evidence" value="ECO:0007669"/>
    <property type="project" value="UniProtKB-UniRule"/>
</dbReference>
<dbReference type="InterPro" id="IPR051334">
    <property type="entry name" value="SRPK"/>
</dbReference>
<evidence type="ECO:0000256" key="3">
    <source>
        <dbReference type="ARBA" id="ARBA00022679"/>
    </source>
</evidence>
<dbReference type="EC" id="2.7.11.1" evidence="1"/>
<keyword evidence="2 10" id="KW-0723">Serine/threonine-protein kinase</keyword>
<evidence type="ECO:0000256" key="9">
    <source>
        <dbReference type="PROSITE-ProRule" id="PRU10141"/>
    </source>
</evidence>
<dbReference type="PANTHER" id="PTHR47634:SF9">
    <property type="entry name" value="PROTEIN KINASE DOMAIN-CONTAINING PROTEIN-RELATED"/>
    <property type="match status" value="1"/>
</dbReference>
<evidence type="ECO:0000313" key="13">
    <source>
        <dbReference type="Proteomes" id="UP001278766"/>
    </source>
</evidence>
<dbReference type="GeneID" id="87839736"/>
<dbReference type="InterPro" id="IPR000719">
    <property type="entry name" value="Prot_kinase_dom"/>
</dbReference>
<dbReference type="GO" id="GO:0050684">
    <property type="term" value="P:regulation of mRNA processing"/>
    <property type="evidence" value="ECO:0007669"/>
    <property type="project" value="TreeGrafter"/>
</dbReference>
<dbReference type="PROSITE" id="PS00107">
    <property type="entry name" value="PROTEIN_KINASE_ATP"/>
    <property type="match status" value="1"/>
</dbReference>
<dbReference type="Gene3D" id="1.10.510.10">
    <property type="entry name" value="Transferase(Phosphotransferase) domain 1"/>
    <property type="match status" value="1"/>
</dbReference>
<evidence type="ECO:0000256" key="4">
    <source>
        <dbReference type="ARBA" id="ARBA00022741"/>
    </source>
</evidence>
<evidence type="ECO:0000256" key="6">
    <source>
        <dbReference type="ARBA" id="ARBA00022840"/>
    </source>
</evidence>
<protein>
    <recommendedName>
        <fullName evidence="1">non-specific serine/threonine protein kinase</fullName>
        <ecNumber evidence="1">2.7.11.1</ecNumber>
    </recommendedName>
</protein>
<keyword evidence="13" id="KW-1185">Reference proteome</keyword>
<evidence type="ECO:0000256" key="5">
    <source>
        <dbReference type="ARBA" id="ARBA00022777"/>
    </source>
</evidence>
<reference evidence="12" key="2">
    <citation type="submission" date="2023-06" db="EMBL/GenBank/DDBJ databases">
        <authorList>
            <consortium name="Lawrence Berkeley National Laboratory"/>
            <person name="Haridas S."/>
            <person name="Hensen N."/>
            <person name="Bonometti L."/>
            <person name="Westerberg I."/>
            <person name="Brannstrom I.O."/>
            <person name="Guillou S."/>
            <person name="Cros-Aarteil S."/>
            <person name="Calhoun S."/>
            <person name="Kuo A."/>
            <person name="Mondo S."/>
            <person name="Pangilinan J."/>
            <person name="Riley R."/>
            <person name="Labutti K."/>
            <person name="Andreopoulos B."/>
            <person name="Lipzen A."/>
            <person name="Chen C."/>
            <person name="Yanf M."/>
            <person name="Daum C."/>
            <person name="Ng V."/>
            <person name="Clum A."/>
            <person name="Steindorff A."/>
            <person name="Ohm R."/>
            <person name="Martin F."/>
            <person name="Silar P."/>
            <person name="Natvig D."/>
            <person name="Lalanne C."/>
            <person name="Gautier V."/>
            <person name="Ament-Velasquez S.L."/>
            <person name="Kruys A."/>
            <person name="Hutchinson M.I."/>
            <person name="Powell A.J."/>
            <person name="Barry K."/>
            <person name="Miller A.N."/>
            <person name="Grigoriev I.V."/>
            <person name="Debuchy R."/>
            <person name="Gladieux P."/>
            <person name="Thoren M.H."/>
            <person name="Johannesson H."/>
        </authorList>
    </citation>
    <scope>NUCLEOTIDE SEQUENCE</scope>
    <source>
        <strain evidence="12">CBS 168.71</strain>
    </source>
</reference>
<dbReference type="InterPro" id="IPR011009">
    <property type="entry name" value="Kinase-like_dom_sf"/>
</dbReference>
<keyword evidence="5 12" id="KW-0418">Kinase</keyword>
<comment type="similarity">
    <text evidence="10">Belongs to the protein kinase superfamily.</text>
</comment>
<gene>
    <name evidence="12" type="ORF">B0H64DRAFT_381228</name>
</gene>
<keyword evidence="4 9" id="KW-0547">Nucleotide-binding</keyword>
<comment type="catalytic activity">
    <reaction evidence="8">
        <text>L-seryl-[protein] + ATP = O-phospho-L-seryl-[protein] + ADP + H(+)</text>
        <dbReference type="Rhea" id="RHEA:17989"/>
        <dbReference type="Rhea" id="RHEA-COMP:9863"/>
        <dbReference type="Rhea" id="RHEA-COMP:11604"/>
        <dbReference type="ChEBI" id="CHEBI:15378"/>
        <dbReference type="ChEBI" id="CHEBI:29999"/>
        <dbReference type="ChEBI" id="CHEBI:30616"/>
        <dbReference type="ChEBI" id="CHEBI:83421"/>
        <dbReference type="ChEBI" id="CHEBI:456216"/>
        <dbReference type="EC" id="2.7.11.1"/>
    </reaction>
</comment>
<dbReference type="PROSITE" id="PS00108">
    <property type="entry name" value="PROTEIN_KINASE_ST"/>
    <property type="match status" value="1"/>
</dbReference>
<dbReference type="Pfam" id="PF00069">
    <property type="entry name" value="Pkinase"/>
    <property type="match status" value="1"/>
</dbReference>
<keyword evidence="6 9" id="KW-0067">ATP-binding</keyword>
<evidence type="ECO:0000256" key="8">
    <source>
        <dbReference type="ARBA" id="ARBA00048679"/>
    </source>
</evidence>
<dbReference type="PROSITE" id="PS50011">
    <property type="entry name" value="PROTEIN_KINASE_DOM"/>
    <property type="match status" value="1"/>
</dbReference>
<feature type="binding site" evidence="9">
    <location>
        <position position="87"/>
    </location>
    <ligand>
        <name>ATP</name>
        <dbReference type="ChEBI" id="CHEBI:30616"/>
    </ligand>
</feature>
<evidence type="ECO:0000313" key="12">
    <source>
        <dbReference type="EMBL" id="KAK3300567.1"/>
    </source>
</evidence>
<dbReference type="GO" id="GO:0000245">
    <property type="term" value="P:spliceosomal complex assembly"/>
    <property type="evidence" value="ECO:0007669"/>
    <property type="project" value="TreeGrafter"/>
</dbReference>
<dbReference type="GO" id="GO:0004674">
    <property type="term" value="F:protein serine/threonine kinase activity"/>
    <property type="evidence" value="ECO:0007669"/>
    <property type="project" value="UniProtKB-KW"/>
</dbReference>